<keyword evidence="10" id="KW-1185">Reference proteome</keyword>
<protein>
    <recommendedName>
        <fullName evidence="4">UTP--glucose-1-phosphate uridylyltransferase</fullName>
        <ecNumber evidence="3">2.7.7.9</ecNumber>
    </recommendedName>
</protein>
<evidence type="ECO:0000256" key="8">
    <source>
        <dbReference type="ARBA" id="ARBA00047432"/>
    </source>
</evidence>
<evidence type="ECO:0000256" key="3">
    <source>
        <dbReference type="ARBA" id="ARBA00012415"/>
    </source>
</evidence>
<evidence type="ECO:0000313" key="9">
    <source>
        <dbReference type="EMBL" id="CAL1276799.1"/>
    </source>
</evidence>
<dbReference type="AlphaFoldDB" id="A0AAV2A1W6"/>
<dbReference type="InterPro" id="IPR016267">
    <property type="entry name" value="UDPGP_trans"/>
</dbReference>
<proteinExistence type="inferred from homology"/>
<evidence type="ECO:0000256" key="1">
    <source>
        <dbReference type="ARBA" id="ARBA00010401"/>
    </source>
</evidence>
<comment type="caution">
    <text evidence="9">The sequence shown here is derived from an EMBL/GenBank/DDBJ whole genome shotgun (WGS) entry which is preliminary data.</text>
</comment>
<dbReference type="GO" id="GO:0003983">
    <property type="term" value="F:UTP:glucose-1-phosphate uridylyltransferase activity"/>
    <property type="evidence" value="ECO:0007669"/>
    <property type="project" value="UniProtKB-EC"/>
</dbReference>
<keyword evidence="6" id="KW-0548">Nucleotidyltransferase</keyword>
<comment type="subunit">
    <text evidence="2">Homooctamer.</text>
</comment>
<evidence type="ECO:0000256" key="7">
    <source>
        <dbReference type="ARBA" id="ARBA00023579"/>
    </source>
</evidence>
<organism evidence="9 10">
    <name type="scientific">Larinioides sclopetarius</name>
    <dbReference type="NCBI Taxonomy" id="280406"/>
    <lineage>
        <taxon>Eukaryota</taxon>
        <taxon>Metazoa</taxon>
        <taxon>Ecdysozoa</taxon>
        <taxon>Arthropoda</taxon>
        <taxon>Chelicerata</taxon>
        <taxon>Arachnida</taxon>
        <taxon>Araneae</taxon>
        <taxon>Araneomorphae</taxon>
        <taxon>Entelegynae</taxon>
        <taxon>Araneoidea</taxon>
        <taxon>Araneidae</taxon>
        <taxon>Larinioides</taxon>
    </lineage>
</organism>
<evidence type="ECO:0000256" key="2">
    <source>
        <dbReference type="ARBA" id="ARBA00011823"/>
    </source>
</evidence>
<keyword evidence="5" id="KW-0808">Transferase</keyword>
<sequence>MYTKVTVEYPRINKESLMPIAYSIDDEDPEAWYPPGHGDFYGTFCKSGLCEMFLKEGREFCFISNIDNLGATVDISILLFVSVSRLISISYKYAAKNIVIQYLKNFLNSS</sequence>
<evidence type="ECO:0000313" key="10">
    <source>
        <dbReference type="Proteomes" id="UP001497382"/>
    </source>
</evidence>
<accession>A0AAV2A1W6</accession>
<dbReference type="Gene3D" id="3.90.550.10">
    <property type="entry name" value="Spore Coat Polysaccharide Biosynthesis Protein SpsA, Chain A"/>
    <property type="match status" value="1"/>
</dbReference>
<dbReference type="EMBL" id="CAXIEN010000096">
    <property type="protein sequence ID" value="CAL1276799.1"/>
    <property type="molecule type" value="Genomic_DNA"/>
</dbReference>
<gene>
    <name evidence="9" type="ORF">LARSCL_LOCUS8847</name>
</gene>
<dbReference type="Pfam" id="PF01704">
    <property type="entry name" value="UDPGP"/>
    <property type="match status" value="1"/>
</dbReference>
<comment type="catalytic activity">
    <reaction evidence="8">
        <text>alpha-D-glucose 1-phosphate + UTP + H(+) = UDP-alpha-D-glucose + diphosphate</text>
        <dbReference type="Rhea" id="RHEA:19889"/>
        <dbReference type="ChEBI" id="CHEBI:15378"/>
        <dbReference type="ChEBI" id="CHEBI:33019"/>
        <dbReference type="ChEBI" id="CHEBI:46398"/>
        <dbReference type="ChEBI" id="CHEBI:58601"/>
        <dbReference type="ChEBI" id="CHEBI:58885"/>
        <dbReference type="EC" id="2.7.7.9"/>
    </reaction>
    <physiologicalReaction direction="left-to-right" evidence="8">
        <dbReference type="Rhea" id="RHEA:19890"/>
    </physiologicalReaction>
</comment>
<evidence type="ECO:0000256" key="5">
    <source>
        <dbReference type="ARBA" id="ARBA00022679"/>
    </source>
</evidence>
<comment type="similarity">
    <text evidence="1">Belongs to the UDPGP type 1 family.</text>
</comment>
<dbReference type="InterPro" id="IPR002618">
    <property type="entry name" value="UDPGP_fam"/>
</dbReference>
<dbReference type="EC" id="2.7.7.9" evidence="3"/>
<evidence type="ECO:0000256" key="6">
    <source>
        <dbReference type="ARBA" id="ARBA00022695"/>
    </source>
</evidence>
<dbReference type="GO" id="GO:0006011">
    <property type="term" value="P:UDP-alpha-D-glucose metabolic process"/>
    <property type="evidence" value="ECO:0007669"/>
    <property type="project" value="InterPro"/>
</dbReference>
<dbReference type="SUPFAM" id="SSF53448">
    <property type="entry name" value="Nucleotide-diphospho-sugar transferases"/>
    <property type="match status" value="1"/>
</dbReference>
<comment type="function">
    <text evidence="7">UTP--glucose-1-phosphate uridylyltransferase catalyzing the conversion of glucose-1-phosphate into UDP-glucose, a crucial precursor for the production of glycogen.</text>
</comment>
<name>A0AAV2A1W6_9ARAC</name>
<reference evidence="9 10" key="1">
    <citation type="submission" date="2024-04" db="EMBL/GenBank/DDBJ databases">
        <authorList>
            <person name="Rising A."/>
            <person name="Reimegard J."/>
            <person name="Sonavane S."/>
            <person name="Akerstrom W."/>
            <person name="Nylinder S."/>
            <person name="Hedman E."/>
            <person name="Kallberg Y."/>
        </authorList>
    </citation>
    <scope>NUCLEOTIDE SEQUENCE [LARGE SCALE GENOMIC DNA]</scope>
</reference>
<dbReference type="InterPro" id="IPR029044">
    <property type="entry name" value="Nucleotide-diphossugar_trans"/>
</dbReference>
<dbReference type="Proteomes" id="UP001497382">
    <property type="component" value="Unassembled WGS sequence"/>
</dbReference>
<dbReference type="PANTHER" id="PTHR43511">
    <property type="match status" value="1"/>
</dbReference>
<evidence type="ECO:0000256" key="4">
    <source>
        <dbReference type="ARBA" id="ARBA00019048"/>
    </source>
</evidence>